<dbReference type="Proteomes" id="UP000663829">
    <property type="component" value="Unassembled WGS sequence"/>
</dbReference>
<dbReference type="Proteomes" id="UP000677228">
    <property type="component" value="Unassembled WGS sequence"/>
</dbReference>
<dbReference type="PANTHER" id="PTHR46601:SF2">
    <property type="entry name" value="UBIQUITIN-LIKE PROTEASE FAMILY PROFILE DOMAIN-CONTAINING PROTEIN"/>
    <property type="match status" value="1"/>
</dbReference>
<dbReference type="EMBL" id="CAJOBC010103275">
    <property type="protein sequence ID" value="CAF4484757.1"/>
    <property type="molecule type" value="Genomic_DNA"/>
</dbReference>
<dbReference type="Proteomes" id="UP000682733">
    <property type="component" value="Unassembled WGS sequence"/>
</dbReference>
<evidence type="ECO:0000313" key="5">
    <source>
        <dbReference type="Proteomes" id="UP000663829"/>
    </source>
</evidence>
<gene>
    <name evidence="2" type="ORF">GPM918_LOCUS42713</name>
    <name evidence="1" type="ORF">OVA965_LOCUS18381</name>
    <name evidence="4" type="ORF">SRO942_LOCUS44018</name>
    <name evidence="3" type="ORF">TMI583_LOCUS18396</name>
</gene>
<evidence type="ECO:0000313" key="4">
    <source>
        <dbReference type="EMBL" id="CAF4484757.1"/>
    </source>
</evidence>
<dbReference type="EMBL" id="CAJOBA010009132">
    <property type="protein sequence ID" value="CAF3844413.1"/>
    <property type="molecule type" value="Genomic_DNA"/>
</dbReference>
<evidence type="ECO:0000313" key="3">
    <source>
        <dbReference type="EMBL" id="CAF3844413.1"/>
    </source>
</evidence>
<name>A0A816B453_9BILA</name>
<protein>
    <submittedName>
        <fullName evidence="2">Uncharacterized protein</fullName>
    </submittedName>
</protein>
<proteinExistence type="predicted"/>
<comment type="caution">
    <text evidence="2">The sequence shown here is derived from an EMBL/GenBank/DDBJ whole genome shotgun (WGS) entry which is preliminary data.</text>
</comment>
<organism evidence="2 5">
    <name type="scientific">Didymodactylos carnosus</name>
    <dbReference type="NCBI Taxonomy" id="1234261"/>
    <lineage>
        <taxon>Eukaryota</taxon>
        <taxon>Metazoa</taxon>
        <taxon>Spiralia</taxon>
        <taxon>Gnathifera</taxon>
        <taxon>Rotifera</taxon>
        <taxon>Eurotatoria</taxon>
        <taxon>Bdelloidea</taxon>
        <taxon>Philodinida</taxon>
        <taxon>Philodinidae</taxon>
        <taxon>Didymodactylos</taxon>
    </lineage>
</organism>
<dbReference type="OrthoDB" id="10062343at2759"/>
<sequence length="127" mass="14708">MPFSRLTGTQKPCQFLQRTHGVERTITRLRWFATTSHTINIVYTDGAASQFKQRYLFQNLTRMMAEYALKLSWNFFATSHGKGVVDAIGGTVKRMVWQEIMTKKHLCRTATDFVGIANQKNKHNYCQ</sequence>
<accession>A0A816B453</accession>
<keyword evidence="5" id="KW-1185">Reference proteome</keyword>
<evidence type="ECO:0000313" key="1">
    <source>
        <dbReference type="EMBL" id="CAF1081446.1"/>
    </source>
</evidence>
<dbReference type="Proteomes" id="UP000681722">
    <property type="component" value="Unassembled WGS sequence"/>
</dbReference>
<evidence type="ECO:0000313" key="2">
    <source>
        <dbReference type="EMBL" id="CAF1605306.1"/>
    </source>
</evidence>
<dbReference type="PANTHER" id="PTHR46601">
    <property type="entry name" value="ULP_PROTEASE DOMAIN-CONTAINING PROTEIN"/>
    <property type="match status" value="1"/>
</dbReference>
<reference evidence="2" key="1">
    <citation type="submission" date="2021-02" db="EMBL/GenBank/DDBJ databases">
        <authorList>
            <person name="Nowell W R."/>
        </authorList>
    </citation>
    <scope>NUCLEOTIDE SEQUENCE</scope>
</reference>
<dbReference type="EMBL" id="CAJNOK010009114">
    <property type="protein sequence ID" value="CAF1081446.1"/>
    <property type="molecule type" value="Genomic_DNA"/>
</dbReference>
<dbReference type="EMBL" id="CAJNOQ010036724">
    <property type="protein sequence ID" value="CAF1605306.1"/>
    <property type="molecule type" value="Genomic_DNA"/>
</dbReference>
<dbReference type="AlphaFoldDB" id="A0A816B453"/>